<accession>A0ACA9SXM1</accession>
<evidence type="ECO:0000313" key="2">
    <source>
        <dbReference type="Proteomes" id="UP000789920"/>
    </source>
</evidence>
<sequence>FLNEIVRALQGREVITEYKNEDLKNELRYKKNSKCKECYENLLKELAPLCRSCKKRK</sequence>
<proteinExistence type="predicted"/>
<protein>
    <submittedName>
        <fullName evidence="1">22135_t:CDS:1</fullName>
    </submittedName>
</protein>
<gene>
    <name evidence="1" type="ORF">RPERSI_LOCUS35205</name>
</gene>
<reference evidence="1" key="1">
    <citation type="submission" date="2021-06" db="EMBL/GenBank/DDBJ databases">
        <authorList>
            <person name="Kallberg Y."/>
            <person name="Tangrot J."/>
            <person name="Rosling A."/>
        </authorList>
    </citation>
    <scope>NUCLEOTIDE SEQUENCE</scope>
    <source>
        <strain evidence="1">MA461A</strain>
    </source>
</reference>
<evidence type="ECO:0000313" key="1">
    <source>
        <dbReference type="EMBL" id="CAG8848605.1"/>
    </source>
</evidence>
<organism evidence="1 2">
    <name type="scientific">Racocetra persica</name>
    <dbReference type="NCBI Taxonomy" id="160502"/>
    <lineage>
        <taxon>Eukaryota</taxon>
        <taxon>Fungi</taxon>
        <taxon>Fungi incertae sedis</taxon>
        <taxon>Mucoromycota</taxon>
        <taxon>Glomeromycotina</taxon>
        <taxon>Glomeromycetes</taxon>
        <taxon>Diversisporales</taxon>
        <taxon>Gigasporaceae</taxon>
        <taxon>Racocetra</taxon>
    </lineage>
</organism>
<feature type="non-terminal residue" evidence="1">
    <location>
        <position position="57"/>
    </location>
</feature>
<dbReference type="Proteomes" id="UP000789920">
    <property type="component" value="Unassembled WGS sequence"/>
</dbReference>
<keyword evidence="2" id="KW-1185">Reference proteome</keyword>
<name>A0ACA9SXM1_9GLOM</name>
<dbReference type="EMBL" id="CAJVQC010161544">
    <property type="protein sequence ID" value="CAG8848605.1"/>
    <property type="molecule type" value="Genomic_DNA"/>
</dbReference>
<comment type="caution">
    <text evidence="1">The sequence shown here is derived from an EMBL/GenBank/DDBJ whole genome shotgun (WGS) entry which is preliminary data.</text>
</comment>
<feature type="non-terminal residue" evidence="1">
    <location>
        <position position="1"/>
    </location>
</feature>